<sequence>DCYADKLGGTEQVFLLDKTSAHNRSRQRFSQRAMQHKTSRVSKCSTIITKIAATQRVAIAQLILANVVACLSLGTVNDKLNVTYVRGSLLNFLETAPPSFSTSRQKCSLSCCR</sequence>
<feature type="non-terminal residue" evidence="1">
    <location>
        <position position="1"/>
    </location>
</feature>
<dbReference type="Proteomes" id="UP000030764">
    <property type="component" value="Unassembled WGS sequence"/>
</dbReference>
<accession>A0A085M505</accession>
<evidence type="ECO:0000313" key="1">
    <source>
        <dbReference type="EMBL" id="KFD52301.1"/>
    </source>
</evidence>
<name>A0A085M505_9BILA</name>
<organism evidence="1 2">
    <name type="scientific">Trichuris suis</name>
    <name type="common">pig whipworm</name>
    <dbReference type="NCBI Taxonomy" id="68888"/>
    <lineage>
        <taxon>Eukaryota</taxon>
        <taxon>Metazoa</taxon>
        <taxon>Ecdysozoa</taxon>
        <taxon>Nematoda</taxon>
        <taxon>Enoplea</taxon>
        <taxon>Dorylaimia</taxon>
        <taxon>Trichinellida</taxon>
        <taxon>Trichuridae</taxon>
        <taxon>Trichuris</taxon>
    </lineage>
</organism>
<reference evidence="1 2" key="1">
    <citation type="journal article" date="2014" name="Nat. Genet.">
        <title>Genome and transcriptome of the porcine whipworm Trichuris suis.</title>
        <authorList>
            <person name="Jex A.R."/>
            <person name="Nejsum P."/>
            <person name="Schwarz E.M."/>
            <person name="Hu L."/>
            <person name="Young N.D."/>
            <person name="Hall R.S."/>
            <person name="Korhonen P.K."/>
            <person name="Liao S."/>
            <person name="Thamsborg S."/>
            <person name="Xia J."/>
            <person name="Xu P."/>
            <person name="Wang S."/>
            <person name="Scheerlinck J.P."/>
            <person name="Hofmann A."/>
            <person name="Sternberg P.W."/>
            <person name="Wang J."/>
            <person name="Gasser R.B."/>
        </authorList>
    </citation>
    <scope>NUCLEOTIDE SEQUENCE [LARGE SCALE GENOMIC DNA]</scope>
    <source>
        <strain evidence="1">DCEP-RM93M</strain>
    </source>
</reference>
<dbReference type="EMBL" id="KL363229">
    <property type="protein sequence ID" value="KFD52301.1"/>
    <property type="molecule type" value="Genomic_DNA"/>
</dbReference>
<dbReference type="AlphaFoldDB" id="A0A085M505"/>
<gene>
    <name evidence="1" type="ORF">M513_06864</name>
</gene>
<protein>
    <submittedName>
        <fullName evidence="1">Uncharacterized protein</fullName>
    </submittedName>
</protein>
<proteinExistence type="predicted"/>
<feature type="non-terminal residue" evidence="1">
    <location>
        <position position="113"/>
    </location>
</feature>
<evidence type="ECO:0000313" key="2">
    <source>
        <dbReference type="Proteomes" id="UP000030764"/>
    </source>
</evidence>
<keyword evidence="2" id="KW-1185">Reference proteome</keyword>